<reference evidence="1" key="1">
    <citation type="submission" date="2022-08" db="UniProtKB">
        <authorList>
            <consortium name="EnsemblMetazoa"/>
        </authorList>
    </citation>
    <scope>IDENTIFICATION</scope>
    <source>
        <strain evidence="1">EBRO</strain>
    </source>
</reference>
<sequence length="707" mass="82165">MVAYIISCLPAQLTGSRIVQQDLNQHSILPTKCPVTATMYYIRNASFVNARIPSFLPATHFRLTIAYYVLAPSGVAQNALITRTVDFCYYVQHPNSDRMVYIVYSHLKQLGKFPSSCPVEPGRYYFRNLRTGNLKFPGFLPESDFMLHYYIREFRPKEIRVPGFLPESDFVVAEIYETPQQQLIADLRFHGKLVRVMDDAVVIVTRNSKIPRSCPIPAGIYYIREFIPKDIRVPGILPESDFVITENFKTQENELITESFLPETDFILEMVFLHVSRDEPLVESRSYGRLMSIFLNNAEIVSDQRYLNTSVRFSRYSVPPYFSFDMTFVVLQKLNDLTMQVRHIVPIAGINNTFYDVSFDFCAFLKRPTDRIIKMVFQDIKEHGPMPASCPIFPKRVVFSNISLDNIKLPLYLPETRFQLVMIVILTHADVQEDPKYVNTTVAIQSYAKVPYFSFDLTVVTLQKLTDLKLQALYSVRMGTADNVLYNRQIDFCAFLNQPTERILKMIYDDMKRNAKTPIPRCPLIIILSHMEIEEDSKYLNSTAVITHYSDAPYFVLNIGVRIFQSLNSLQTNFQFQVNFWEDSKRIFESRWYGQLKKIHASFSVINKKGRLQAPIYDSKADFCDFLRQPNKYHVMSLVYNEIRRFGRIPSRCPIRPSWYEFSNVSLRQIQLPSFLSETDFQTIIVGYIPGKEQFLRLQLKGALKKV</sequence>
<dbReference type="EnsemblMetazoa" id="AATE009574-RA">
    <property type="protein sequence ID" value="AATE009574-PA.1"/>
    <property type="gene ID" value="AATE009574"/>
</dbReference>
<accession>A0A182J1I6</accession>
<organism evidence="1">
    <name type="scientific">Anopheles atroparvus</name>
    <name type="common">European mosquito</name>
    <dbReference type="NCBI Taxonomy" id="41427"/>
    <lineage>
        <taxon>Eukaryota</taxon>
        <taxon>Metazoa</taxon>
        <taxon>Ecdysozoa</taxon>
        <taxon>Arthropoda</taxon>
        <taxon>Hexapoda</taxon>
        <taxon>Insecta</taxon>
        <taxon>Pterygota</taxon>
        <taxon>Neoptera</taxon>
        <taxon>Endopterygota</taxon>
        <taxon>Diptera</taxon>
        <taxon>Nematocera</taxon>
        <taxon>Culicoidea</taxon>
        <taxon>Culicidae</taxon>
        <taxon>Anophelinae</taxon>
        <taxon>Anopheles</taxon>
    </lineage>
</organism>
<protein>
    <submittedName>
        <fullName evidence="1">Uncharacterized protein</fullName>
    </submittedName>
</protein>
<name>A0A182J1I6_ANOAO</name>
<dbReference type="InterPro" id="IPR010512">
    <property type="entry name" value="DUF1091"/>
</dbReference>
<proteinExistence type="predicted"/>
<dbReference type="Pfam" id="PF06477">
    <property type="entry name" value="DUF1091"/>
    <property type="match status" value="4"/>
</dbReference>
<dbReference type="PANTHER" id="PTHR20898">
    <property type="entry name" value="DAEDALUS ON 3-RELATED-RELATED"/>
    <property type="match status" value="1"/>
</dbReference>
<dbReference type="PANTHER" id="PTHR20898:SF1">
    <property type="entry name" value="MD-2-RELATED LIPID-RECOGNITION DOMAIN-CONTAINING PROTEIN"/>
    <property type="match status" value="1"/>
</dbReference>
<dbReference type="AlphaFoldDB" id="A0A182J1I6"/>
<dbReference type="VEuPathDB" id="VectorBase:AATE009574"/>
<dbReference type="SMART" id="SM00697">
    <property type="entry name" value="DM8"/>
    <property type="match status" value="3"/>
</dbReference>
<evidence type="ECO:0000313" key="1">
    <source>
        <dbReference type="EnsemblMetazoa" id="AATE009574-PA.1"/>
    </source>
</evidence>